<dbReference type="InterPro" id="IPR029055">
    <property type="entry name" value="Ntn_hydrolases_N"/>
</dbReference>
<keyword evidence="3 7" id="KW-0328">Glycosyltransferase</keyword>
<evidence type="ECO:0000259" key="11">
    <source>
        <dbReference type="PROSITE" id="PS51278"/>
    </source>
</evidence>
<feature type="binding site" evidence="7 9">
    <location>
        <position position="291"/>
    </location>
    <ligand>
        <name>Mg(2+)</name>
        <dbReference type="ChEBI" id="CHEBI:18420"/>
    </ligand>
</feature>
<keyword evidence="5 7" id="KW-0658">Purine biosynthesis</keyword>
<gene>
    <name evidence="7" type="primary">purF</name>
    <name evidence="12" type="ORF">DWW32_10905</name>
</gene>
<dbReference type="GO" id="GO:0006189">
    <property type="term" value="P:'de novo' IMP biosynthetic process"/>
    <property type="evidence" value="ECO:0007669"/>
    <property type="project" value="UniProtKB-UniRule"/>
</dbReference>
<dbReference type="Pfam" id="PF00156">
    <property type="entry name" value="Pribosyltran"/>
    <property type="match status" value="1"/>
</dbReference>
<keyword evidence="7 10" id="KW-0411">Iron-sulfur</keyword>
<dbReference type="EMBL" id="QRYQ01000027">
    <property type="protein sequence ID" value="RGU89521.1"/>
    <property type="molecule type" value="Genomic_DNA"/>
</dbReference>
<evidence type="ECO:0000256" key="5">
    <source>
        <dbReference type="ARBA" id="ARBA00022755"/>
    </source>
</evidence>
<comment type="catalytic activity">
    <reaction evidence="7 8">
        <text>5-phospho-beta-D-ribosylamine + L-glutamate + diphosphate = 5-phospho-alpha-D-ribose 1-diphosphate + L-glutamine + H2O</text>
        <dbReference type="Rhea" id="RHEA:14905"/>
        <dbReference type="ChEBI" id="CHEBI:15377"/>
        <dbReference type="ChEBI" id="CHEBI:29985"/>
        <dbReference type="ChEBI" id="CHEBI:33019"/>
        <dbReference type="ChEBI" id="CHEBI:58017"/>
        <dbReference type="ChEBI" id="CHEBI:58359"/>
        <dbReference type="ChEBI" id="CHEBI:58681"/>
        <dbReference type="EC" id="2.4.2.14"/>
    </reaction>
</comment>
<dbReference type="Gene3D" id="3.60.20.10">
    <property type="entry name" value="Glutamine Phosphoribosylpyrophosphate, subunit 1, domain 1"/>
    <property type="match status" value="1"/>
</dbReference>
<sequence length="459" mass="50854">MAMQKVVQDSSGIVGLFNVEQAAQNIYLAMHAIQHRGQDGVGVAVSNGENVVCKKGLGLLSENLKQDTLNSLAGDIAIGQLRMATKNDSQLENVQPIMVRSHQRYFAVVSSGMVTNAVSLRTKLENEGLIFQGTSDSELLAHLIQLNPGSFEEKITKACRMMSGAYTFMVITKDSLYVVRDPHGIRSLYIAKVNDGYCISSETCSFPILGGEFVREVNPGELICFNNEGMKSTQIFEKTETKACALEYVYYSRPDSVHNGLTVHEVRKQCGYYLASEEDVKADIVVGVPDSALSAAASFARTLNVPYETGLIKNRYIGSTFIRPTQQQRMQGMRVRLNAISSVVKDKSVYLVDDSVVKGFTSRRICQLLKEAGAKEVHLRIASPMLKYPCLYGADSTTQKDLAAFNYSVDEMKQLFQVDSLRFISVEDFKKCVPETSCLACCTGEYPEELQDYKDEVKE</sequence>
<keyword evidence="4 7" id="KW-0808">Transferase</keyword>
<evidence type="ECO:0000313" key="12">
    <source>
        <dbReference type="EMBL" id="RGU89521.1"/>
    </source>
</evidence>
<comment type="caution">
    <text evidence="12">The sequence shown here is derived from an EMBL/GenBank/DDBJ whole genome shotgun (WGS) entry which is preliminary data.</text>
</comment>
<comment type="caution">
    <text evidence="7">Lacks conserved residue(s) required for the propagation of feature annotation.</text>
</comment>
<dbReference type="InterPro" id="IPR005854">
    <property type="entry name" value="PurF"/>
</dbReference>
<keyword evidence="7 10" id="KW-0408">Iron</keyword>
<dbReference type="GO" id="GO:0004044">
    <property type="term" value="F:amidophosphoribosyltransferase activity"/>
    <property type="evidence" value="ECO:0007669"/>
    <property type="project" value="UniProtKB-UniRule"/>
</dbReference>
<dbReference type="InterPro" id="IPR029057">
    <property type="entry name" value="PRTase-like"/>
</dbReference>
<protein>
    <recommendedName>
        <fullName evidence="7">Amidophosphoribosyltransferase</fullName>
        <shortName evidence="7">ATase</shortName>
        <ecNumber evidence="7">2.4.2.14</ecNumber>
    </recommendedName>
    <alternativeName>
        <fullName evidence="7">Glutamine phosphoribosylpyrophosphate amidotransferase</fullName>
        <shortName evidence="7">GPATase</shortName>
    </alternativeName>
</protein>
<evidence type="ECO:0000256" key="4">
    <source>
        <dbReference type="ARBA" id="ARBA00022679"/>
    </source>
</evidence>
<dbReference type="InterPro" id="IPR000836">
    <property type="entry name" value="PRTase_dom"/>
</dbReference>
<organism evidence="12 13">
    <name type="scientific">Holdemanella biformis</name>
    <dbReference type="NCBI Taxonomy" id="1735"/>
    <lineage>
        <taxon>Bacteria</taxon>
        <taxon>Bacillati</taxon>
        <taxon>Bacillota</taxon>
        <taxon>Erysipelotrichia</taxon>
        <taxon>Erysipelotrichales</taxon>
        <taxon>Erysipelotrichaceae</taxon>
        <taxon>Holdemanella</taxon>
    </lineage>
</organism>
<feature type="binding site" evidence="7 10">
    <location>
        <position position="438"/>
    </location>
    <ligand>
        <name>[4Fe-4S] cluster</name>
        <dbReference type="ChEBI" id="CHEBI:49883"/>
    </ligand>
</feature>
<dbReference type="PIRSF" id="PIRSF000485">
    <property type="entry name" value="Amd_phspho_trans"/>
    <property type="match status" value="1"/>
</dbReference>
<name>A0A395W6H0_9FIRM</name>
<dbReference type="NCBIfam" id="TIGR01134">
    <property type="entry name" value="purF"/>
    <property type="match status" value="1"/>
</dbReference>
<dbReference type="InterPro" id="IPR017932">
    <property type="entry name" value="GATase_2_dom"/>
</dbReference>
<comment type="pathway">
    <text evidence="1 7 8">Purine metabolism; IMP biosynthesis via de novo pathway; N(1)-(5-phospho-D-ribosyl)glycinamide from 5-phospho-alpha-D-ribose 1-diphosphate: step 1/2.</text>
</comment>
<keyword evidence="7" id="KW-0004">4Fe-4S</keyword>
<dbReference type="Proteomes" id="UP000265489">
    <property type="component" value="Unassembled WGS sequence"/>
</dbReference>
<dbReference type="AlphaFoldDB" id="A0A395W6H0"/>
<evidence type="ECO:0000256" key="2">
    <source>
        <dbReference type="ARBA" id="ARBA00010138"/>
    </source>
</evidence>
<dbReference type="Pfam" id="PF13537">
    <property type="entry name" value="GATase_7"/>
    <property type="match status" value="1"/>
</dbReference>
<comment type="function">
    <text evidence="7">Catalyzes the formation of phosphoribosylamine from phosphoribosylpyrophosphate (PRPP) and glutamine.</text>
</comment>
<dbReference type="GO" id="GO:0051539">
    <property type="term" value="F:4 iron, 4 sulfur cluster binding"/>
    <property type="evidence" value="ECO:0007669"/>
    <property type="project" value="UniProtKB-KW"/>
</dbReference>
<comment type="cofactor">
    <cofactor evidence="7 9">
        <name>Mg(2+)</name>
        <dbReference type="ChEBI" id="CHEBI:18420"/>
    </cofactor>
    <text evidence="7 9">Binds 1 Mg(2+) ion per subunit.</text>
</comment>
<dbReference type="UniPathway" id="UPA00074">
    <property type="reaction ID" value="UER00124"/>
</dbReference>
<feature type="binding site" evidence="7 9">
    <location>
        <position position="353"/>
    </location>
    <ligand>
        <name>Mg(2+)</name>
        <dbReference type="ChEBI" id="CHEBI:18420"/>
    </ligand>
</feature>
<dbReference type="GO" id="GO:0000287">
    <property type="term" value="F:magnesium ion binding"/>
    <property type="evidence" value="ECO:0007669"/>
    <property type="project" value="UniProtKB-UniRule"/>
</dbReference>
<keyword evidence="6 7" id="KW-0315">Glutamine amidotransferase</keyword>
<dbReference type="RefSeq" id="WP_118325778.1">
    <property type="nucleotide sequence ID" value="NZ_QRYH01000024.1"/>
</dbReference>
<feature type="binding site" evidence="7 9">
    <location>
        <position position="354"/>
    </location>
    <ligand>
        <name>Mg(2+)</name>
        <dbReference type="ChEBI" id="CHEBI:18420"/>
    </ligand>
</feature>
<comment type="similarity">
    <text evidence="2 7 8">In the C-terminal section; belongs to the purine/pyrimidine phosphoribosyltransferase family.</text>
</comment>
<comment type="cofactor">
    <cofactor evidence="7 10">
        <name>[4Fe-4S] cluster</name>
        <dbReference type="ChEBI" id="CHEBI:49883"/>
    </cofactor>
    <text evidence="7 10">Binds 1 [4Fe-4S] cluster per subunit.</text>
</comment>
<feature type="domain" description="Glutamine amidotransferase type-2" evidence="11">
    <location>
        <begin position="11"/>
        <end position="228"/>
    </location>
</feature>
<dbReference type="EC" id="2.4.2.14" evidence="7"/>
<dbReference type="HAMAP" id="MF_01931">
    <property type="entry name" value="PurF"/>
    <property type="match status" value="1"/>
</dbReference>
<keyword evidence="7 9" id="KW-0479">Metal-binding</keyword>
<evidence type="ECO:0000256" key="9">
    <source>
        <dbReference type="PIRSR" id="PIRSR000485-2"/>
    </source>
</evidence>
<dbReference type="PANTHER" id="PTHR11907">
    <property type="entry name" value="AMIDOPHOSPHORIBOSYLTRANSFERASE"/>
    <property type="match status" value="1"/>
</dbReference>
<dbReference type="PROSITE" id="PS51278">
    <property type="entry name" value="GATASE_TYPE_2"/>
    <property type="match status" value="1"/>
</dbReference>
<dbReference type="SUPFAM" id="SSF56235">
    <property type="entry name" value="N-terminal nucleophile aminohydrolases (Ntn hydrolases)"/>
    <property type="match status" value="1"/>
</dbReference>
<evidence type="ECO:0000256" key="8">
    <source>
        <dbReference type="PIRNR" id="PIRNR000485"/>
    </source>
</evidence>
<evidence type="ECO:0000256" key="7">
    <source>
        <dbReference type="HAMAP-Rule" id="MF_01931"/>
    </source>
</evidence>
<feature type="binding site" evidence="7 10">
    <location>
        <position position="441"/>
    </location>
    <ligand>
        <name>[4Fe-4S] cluster</name>
        <dbReference type="ChEBI" id="CHEBI:49883"/>
    </ligand>
</feature>
<evidence type="ECO:0000256" key="6">
    <source>
        <dbReference type="ARBA" id="ARBA00022962"/>
    </source>
</evidence>
<feature type="binding site" evidence="7 10">
    <location>
        <position position="390"/>
    </location>
    <ligand>
        <name>[4Fe-4S] cluster</name>
        <dbReference type="ChEBI" id="CHEBI:49883"/>
    </ligand>
</feature>
<accession>A0A395W6H0</accession>
<reference evidence="12 13" key="1">
    <citation type="submission" date="2018-08" db="EMBL/GenBank/DDBJ databases">
        <title>A genome reference for cultivated species of the human gut microbiota.</title>
        <authorList>
            <person name="Zou Y."/>
            <person name="Xue W."/>
            <person name="Luo G."/>
        </authorList>
    </citation>
    <scope>NUCLEOTIDE SEQUENCE [LARGE SCALE GENOMIC DNA]</scope>
    <source>
        <strain evidence="12 13">AF15-20</strain>
    </source>
</reference>
<dbReference type="GeneID" id="66580319"/>
<evidence type="ECO:0000313" key="13">
    <source>
        <dbReference type="Proteomes" id="UP000265489"/>
    </source>
</evidence>
<evidence type="ECO:0000256" key="1">
    <source>
        <dbReference type="ARBA" id="ARBA00005209"/>
    </source>
</evidence>
<feature type="binding site" evidence="7 10">
    <location>
        <position position="244"/>
    </location>
    <ligand>
        <name>[4Fe-4S] cluster</name>
        <dbReference type="ChEBI" id="CHEBI:49883"/>
    </ligand>
</feature>
<dbReference type="Gene3D" id="3.40.50.2020">
    <property type="match status" value="1"/>
</dbReference>
<proteinExistence type="inferred from homology"/>
<keyword evidence="7 9" id="KW-0460">Magnesium</keyword>
<evidence type="ECO:0000256" key="3">
    <source>
        <dbReference type="ARBA" id="ARBA00022676"/>
    </source>
</evidence>
<dbReference type="CDD" id="cd06223">
    <property type="entry name" value="PRTases_typeI"/>
    <property type="match status" value="1"/>
</dbReference>
<dbReference type="SUPFAM" id="SSF53271">
    <property type="entry name" value="PRTase-like"/>
    <property type="match status" value="1"/>
</dbReference>
<dbReference type="GO" id="GO:0009113">
    <property type="term" value="P:purine nucleobase biosynthetic process"/>
    <property type="evidence" value="ECO:0007669"/>
    <property type="project" value="UniProtKB-UniRule"/>
</dbReference>
<evidence type="ECO:0000256" key="10">
    <source>
        <dbReference type="PIRSR" id="PIRSR000485-3"/>
    </source>
</evidence>